<dbReference type="EMBL" id="JAULSN010000006">
    <property type="protein sequence ID" value="KAK3368816.1"/>
    <property type="molecule type" value="Genomic_DNA"/>
</dbReference>
<name>A0AAE0N2T3_9PEZI</name>
<sequence>MNMKTNQVIIAGTLLVFHALMVASAPPPTTTATTTIMLDPLFNITKCAAGSLVTALPSCDYFNGRLNSCPDLPTVEQRRACLCNQDFFNSMFECESELRLCFLGKRLDSTIENVVEEWHQACDKYAAATMTTPPVSTIASTMQRNDDFCLTDVVSACQSALIGLSRCSNSMPDATQFSSCTCQPQLLSNAYTCEYLQAVSCMHASDFAVSDMVFYSLCDNFASVIGTGLPAPTRSTVLFSTSPTPSPPPTITEPTPTATANLLTTTTANPTSSSAAASFLGPSMSFTSLWAVIWSFFMFFLL</sequence>
<feature type="chain" id="PRO_5042297656" description="Extracellular membrane protein CFEM domain-containing protein" evidence="2">
    <location>
        <begin position="25"/>
        <end position="302"/>
    </location>
</feature>
<protein>
    <recommendedName>
        <fullName evidence="5">Extracellular membrane protein CFEM domain-containing protein</fullName>
    </recommendedName>
</protein>
<reference evidence="3" key="2">
    <citation type="submission" date="2023-06" db="EMBL/GenBank/DDBJ databases">
        <authorList>
            <consortium name="Lawrence Berkeley National Laboratory"/>
            <person name="Haridas S."/>
            <person name="Hensen N."/>
            <person name="Bonometti L."/>
            <person name="Westerberg I."/>
            <person name="Brannstrom I.O."/>
            <person name="Guillou S."/>
            <person name="Cros-Aarteil S."/>
            <person name="Calhoun S."/>
            <person name="Kuo A."/>
            <person name="Mondo S."/>
            <person name="Pangilinan J."/>
            <person name="Riley R."/>
            <person name="Labutti K."/>
            <person name="Andreopoulos B."/>
            <person name="Lipzen A."/>
            <person name="Chen C."/>
            <person name="Yanf M."/>
            <person name="Daum C."/>
            <person name="Ng V."/>
            <person name="Clum A."/>
            <person name="Steindorff A."/>
            <person name="Ohm R."/>
            <person name="Martin F."/>
            <person name="Silar P."/>
            <person name="Natvig D."/>
            <person name="Lalanne C."/>
            <person name="Gautier V."/>
            <person name="Ament-Velasquez S.L."/>
            <person name="Kruys A."/>
            <person name="Hutchinson M.I."/>
            <person name="Powell A.J."/>
            <person name="Barry K."/>
            <person name="Miller A.N."/>
            <person name="Grigoriev I.V."/>
            <person name="Debuchy R."/>
            <person name="Gladieux P."/>
            <person name="Thoren M.H."/>
            <person name="Johannesson H."/>
        </authorList>
    </citation>
    <scope>NUCLEOTIDE SEQUENCE</scope>
    <source>
        <strain evidence="3">CBS 958.72</strain>
    </source>
</reference>
<reference evidence="3" key="1">
    <citation type="journal article" date="2023" name="Mol. Phylogenet. Evol.">
        <title>Genome-scale phylogeny and comparative genomics of the fungal order Sordariales.</title>
        <authorList>
            <person name="Hensen N."/>
            <person name="Bonometti L."/>
            <person name="Westerberg I."/>
            <person name="Brannstrom I.O."/>
            <person name="Guillou S."/>
            <person name="Cros-Aarteil S."/>
            <person name="Calhoun S."/>
            <person name="Haridas S."/>
            <person name="Kuo A."/>
            <person name="Mondo S."/>
            <person name="Pangilinan J."/>
            <person name="Riley R."/>
            <person name="LaButti K."/>
            <person name="Andreopoulos B."/>
            <person name="Lipzen A."/>
            <person name="Chen C."/>
            <person name="Yan M."/>
            <person name="Daum C."/>
            <person name="Ng V."/>
            <person name="Clum A."/>
            <person name="Steindorff A."/>
            <person name="Ohm R.A."/>
            <person name="Martin F."/>
            <person name="Silar P."/>
            <person name="Natvig D.O."/>
            <person name="Lalanne C."/>
            <person name="Gautier V."/>
            <person name="Ament-Velasquez S.L."/>
            <person name="Kruys A."/>
            <person name="Hutchinson M.I."/>
            <person name="Powell A.J."/>
            <person name="Barry K."/>
            <person name="Miller A.N."/>
            <person name="Grigoriev I.V."/>
            <person name="Debuchy R."/>
            <person name="Gladieux P."/>
            <person name="Hiltunen Thoren M."/>
            <person name="Johannesson H."/>
        </authorList>
    </citation>
    <scope>NUCLEOTIDE SEQUENCE</scope>
    <source>
        <strain evidence="3">CBS 958.72</strain>
    </source>
</reference>
<gene>
    <name evidence="3" type="ORF">B0T24DRAFT_630702</name>
</gene>
<comment type="caution">
    <text evidence="3">The sequence shown here is derived from an EMBL/GenBank/DDBJ whole genome shotgun (WGS) entry which is preliminary data.</text>
</comment>
<accession>A0AAE0N2T3</accession>
<feature type="signal peptide" evidence="2">
    <location>
        <begin position="1"/>
        <end position="24"/>
    </location>
</feature>
<dbReference type="AlphaFoldDB" id="A0AAE0N2T3"/>
<evidence type="ECO:0008006" key="5">
    <source>
        <dbReference type="Google" id="ProtNLM"/>
    </source>
</evidence>
<dbReference type="Proteomes" id="UP001287356">
    <property type="component" value="Unassembled WGS sequence"/>
</dbReference>
<keyword evidence="2" id="KW-0732">Signal</keyword>
<keyword evidence="1" id="KW-1133">Transmembrane helix</keyword>
<proteinExistence type="predicted"/>
<evidence type="ECO:0000256" key="1">
    <source>
        <dbReference type="SAM" id="Phobius"/>
    </source>
</evidence>
<organism evidence="3 4">
    <name type="scientific">Lasiosphaeria ovina</name>
    <dbReference type="NCBI Taxonomy" id="92902"/>
    <lineage>
        <taxon>Eukaryota</taxon>
        <taxon>Fungi</taxon>
        <taxon>Dikarya</taxon>
        <taxon>Ascomycota</taxon>
        <taxon>Pezizomycotina</taxon>
        <taxon>Sordariomycetes</taxon>
        <taxon>Sordariomycetidae</taxon>
        <taxon>Sordariales</taxon>
        <taxon>Lasiosphaeriaceae</taxon>
        <taxon>Lasiosphaeria</taxon>
    </lineage>
</organism>
<evidence type="ECO:0000313" key="4">
    <source>
        <dbReference type="Proteomes" id="UP001287356"/>
    </source>
</evidence>
<keyword evidence="1" id="KW-0472">Membrane</keyword>
<evidence type="ECO:0000313" key="3">
    <source>
        <dbReference type="EMBL" id="KAK3368816.1"/>
    </source>
</evidence>
<evidence type="ECO:0000256" key="2">
    <source>
        <dbReference type="SAM" id="SignalP"/>
    </source>
</evidence>
<keyword evidence="1" id="KW-0812">Transmembrane</keyword>
<keyword evidence="4" id="KW-1185">Reference proteome</keyword>
<feature type="transmembrane region" description="Helical" evidence="1">
    <location>
        <begin position="279"/>
        <end position="301"/>
    </location>
</feature>